<sequence length="773" mass="80367">MGERARGSLDLDAAFRAALAGLAAPSGAVDAIEPAIGLELFESQVTSRHLDLAARRLGAARQGFYSIGSSGHEGNAAVAAATRVDDPALLHYRSGAFFVQRCRQIPGLDPIRDVLLGVVAAAADPISGGRHKVFGSARASIIPQTSTIASHLPRAVGLAFALDRAARQGVSCPWPADAVVVCSFGDASANHSTATGAINAALHAAHQGVPMPIVFVCEDNGLGISVPTPPDWIERAYGPRPGLTYLAADGCDLPAALGAADDAVQLARSWRVPVFLHLRTVRLGGHAGSDVEAAYRGPAETAADLARDPLVGTARCLIAAGAADAAELLARYERVGAQVREASDKVVREARLDSAAAVVAPLAPAHPDAVRADVVRADVVRVEPSAVESRRSPGMPARSGHEARVEAHRFSAPPSASAAEPNAWSAASPPSAPASGNLLRPMTLAQAINHTLGELLARDHDVLVFGEDVGRKGGVYGVTKGLRKRFGTRRVFDTLLDEQSVLGTALGTALAGFVPIPEIQYLAYVHNAADQIRGEAATLSFFSNGQYRNPMVVRIAGLAYQKGFGGHFHNDDSLAALRDIPGVVVAVPARADDAAALLRTCVSAARVDGRVCVFVEPIALYHTRDLHPGDESWLAAPTDAHAPIGSARVYGDGADLTIVTFGNGVPMSLRAADHLAAQGVHARVLDLRWLDPLPVADLLTHAEATGRVLIADETRRSGGVSESVYAALIDKGYRGALARVTSADSFVPLGPAADTILLGEADIEAAATALITG</sequence>
<accession>A0A1J0VUH8</accession>
<evidence type="ECO:0000256" key="6">
    <source>
        <dbReference type="SAM" id="MobiDB-lite"/>
    </source>
</evidence>
<dbReference type="Pfam" id="PF02780">
    <property type="entry name" value="Transketolase_C"/>
    <property type="match status" value="1"/>
</dbReference>
<reference evidence="8" key="1">
    <citation type="submission" date="2016-11" db="EMBL/GenBank/DDBJ databases">
        <authorList>
            <person name="Jaros S."/>
            <person name="Januszkiewicz K."/>
            <person name="Wedrychowicz H."/>
        </authorList>
    </citation>
    <scope>NUCLEOTIDE SEQUENCE [LARGE SCALE GENOMIC DNA]</scope>
    <source>
        <strain evidence="8">Y48</strain>
    </source>
</reference>
<evidence type="ECO:0000313" key="8">
    <source>
        <dbReference type="EMBL" id="APE35692.1"/>
    </source>
</evidence>
<dbReference type="InterPro" id="IPR005475">
    <property type="entry name" value="Transketolase-like_Pyr-bd"/>
</dbReference>
<dbReference type="SMART" id="SM00861">
    <property type="entry name" value="Transket_pyr"/>
    <property type="match status" value="1"/>
</dbReference>
<dbReference type="OrthoDB" id="4009369at2"/>
<feature type="region of interest" description="Disordered" evidence="6">
    <location>
        <begin position="408"/>
        <end position="432"/>
    </location>
</feature>
<evidence type="ECO:0000256" key="1">
    <source>
        <dbReference type="ARBA" id="ARBA00001964"/>
    </source>
</evidence>
<dbReference type="EMBL" id="CP018082">
    <property type="protein sequence ID" value="APE35692.1"/>
    <property type="molecule type" value="Genomic_DNA"/>
</dbReference>
<dbReference type="GO" id="GO:0007584">
    <property type="term" value="P:response to nutrient"/>
    <property type="evidence" value="ECO:0007669"/>
    <property type="project" value="TreeGrafter"/>
</dbReference>
<evidence type="ECO:0000256" key="2">
    <source>
        <dbReference type="ARBA" id="ARBA00022532"/>
    </source>
</evidence>
<organism evidence="8 9">
    <name type="scientific">Nocardia mangyaensis</name>
    <dbReference type="NCBI Taxonomy" id="2213200"/>
    <lineage>
        <taxon>Bacteria</taxon>
        <taxon>Bacillati</taxon>
        <taxon>Actinomycetota</taxon>
        <taxon>Actinomycetes</taxon>
        <taxon>Mycobacteriales</taxon>
        <taxon>Nocardiaceae</taxon>
        <taxon>Nocardia</taxon>
    </lineage>
</organism>
<dbReference type="GO" id="GO:0009083">
    <property type="term" value="P:branched-chain amino acid catabolic process"/>
    <property type="evidence" value="ECO:0007669"/>
    <property type="project" value="TreeGrafter"/>
</dbReference>
<keyword evidence="2" id="KW-0816">Tricarboxylic acid cycle</keyword>
<dbReference type="InterPro" id="IPR033248">
    <property type="entry name" value="Transketolase_C"/>
</dbReference>
<dbReference type="Pfam" id="PF00676">
    <property type="entry name" value="E1_dh"/>
    <property type="match status" value="1"/>
</dbReference>
<feature type="domain" description="Transketolase-like pyrimidine-binding" evidence="7">
    <location>
        <begin position="442"/>
        <end position="623"/>
    </location>
</feature>
<dbReference type="Pfam" id="PF02779">
    <property type="entry name" value="Transket_pyr"/>
    <property type="match status" value="1"/>
</dbReference>
<keyword evidence="3" id="KW-0560">Oxidoreductase</keyword>
<comment type="cofactor">
    <cofactor evidence="1">
        <name>thiamine diphosphate</name>
        <dbReference type="ChEBI" id="CHEBI:58937"/>
    </cofactor>
</comment>
<dbReference type="InterPro" id="IPR001017">
    <property type="entry name" value="DH_E1"/>
</dbReference>
<dbReference type="GO" id="GO:0000287">
    <property type="term" value="F:magnesium ion binding"/>
    <property type="evidence" value="ECO:0007669"/>
    <property type="project" value="UniProtKB-ARBA"/>
</dbReference>
<dbReference type="KEGG" id="nsl:BOX37_19005"/>
<evidence type="ECO:0000259" key="7">
    <source>
        <dbReference type="SMART" id="SM00861"/>
    </source>
</evidence>
<comment type="catalytic activity">
    <reaction evidence="5">
        <text>N(6)-[(R)-lipoyl]-L-lysyl-[protein] + 2-oxoglutarate + H(+) = N(6)-[(R)-S(8)-succinyldihydrolipoyl]-L-lysyl-[protein] + CO2</text>
        <dbReference type="Rhea" id="RHEA:12188"/>
        <dbReference type="Rhea" id="RHEA-COMP:10474"/>
        <dbReference type="Rhea" id="RHEA-COMP:20092"/>
        <dbReference type="ChEBI" id="CHEBI:15378"/>
        <dbReference type="ChEBI" id="CHEBI:16526"/>
        <dbReference type="ChEBI" id="CHEBI:16810"/>
        <dbReference type="ChEBI" id="CHEBI:83099"/>
        <dbReference type="ChEBI" id="CHEBI:83120"/>
        <dbReference type="EC" id="1.2.4.2"/>
    </reaction>
</comment>
<evidence type="ECO:0000256" key="4">
    <source>
        <dbReference type="ARBA" id="ARBA00023052"/>
    </source>
</evidence>
<evidence type="ECO:0000313" key="9">
    <source>
        <dbReference type="Proteomes" id="UP000183810"/>
    </source>
</evidence>
<keyword evidence="9" id="KW-1185">Reference proteome</keyword>
<dbReference type="Gene3D" id="3.40.50.970">
    <property type="match status" value="2"/>
</dbReference>
<feature type="compositionally biased region" description="Low complexity" evidence="6">
    <location>
        <begin position="411"/>
        <end position="432"/>
    </location>
</feature>
<evidence type="ECO:0000256" key="3">
    <source>
        <dbReference type="ARBA" id="ARBA00023002"/>
    </source>
</evidence>
<dbReference type="Gene3D" id="3.40.50.920">
    <property type="match status" value="1"/>
</dbReference>
<keyword evidence="4" id="KW-0786">Thiamine pyrophosphate</keyword>
<dbReference type="PANTHER" id="PTHR42980:SF1">
    <property type="entry name" value="2-OXOISOVALERATE DEHYDROGENASE SUBUNIT BETA, MITOCHONDRIAL"/>
    <property type="match status" value="1"/>
</dbReference>
<dbReference type="InterPro" id="IPR029061">
    <property type="entry name" value="THDP-binding"/>
</dbReference>
<name>A0A1J0VUH8_9NOCA</name>
<dbReference type="GO" id="GO:0006099">
    <property type="term" value="P:tricarboxylic acid cycle"/>
    <property type="evidence" value="ECO:0007669"/>
    <property type="project" value="UniProtKB-KW"/>
</dbReference>
<dbReference type="Proteomes" id="UP000183810">
    <property type="component" value="Chromosome"/>
</dbReference>
<evidence type="ECO:0000256" key="5">
    <source>
        <dbReference type="ARBA" id="ARBA00051911"/>
    </source>
</evidence>
<protein>
    <submittedName>
        <fullName evidence="8">MFS transporter</fullName>
    </submittedName>
</protein>
<dbReference type="PANTHER" id="PTHR42980">
    <property type="entry name" value="2-OXOISOVALERATE DEHYDROGENASE SUBUNIT BETA-RELATED"/>
    <property type="match status" value="1"/>
</dbReference>
<dbReference type="GO" id="GO:0004591">
    <property type="term" value="F:oxoglutarate dehydrogenase (succinyl-transferring) activity"/>
    <property type="evidence" value="ECO:0007669"/>
    <property type="project" value="UniProtKB-EC"/>
</dbReference>
<proteinExistence type="predicted"/>
<dbReference type="AlphaFoldDB" id="A0A1J0VUH8"/>
<dbReference type="SUPFAM" id="SSF52922">
    <property type="entry name" value="TK C-terminal domain-like"/>
    <property type="match status" value="1"/>
</dbReference>
<gene>
    <name evidence="8" type="ORF">BOX37_19005</name>
</gene>
<dbReference type="InterPro" id="IPR009014">
    <property type="entry name" value="Transketo_C/PFOR_II"/>
</dbReference>
<dbReference type="RefSeq" id="WP_071928879.1">
    <property type="nucleotide sequence ID" value="NZ_CP018082.1"/>
</dbReference>
<dbReference type="SUPFAM" id="SSF52518">
    <property type="entry name" value="Thiamin diphosphate-binding fold (THDP-binding)"/>
    <property type="match status" value="2"/>
</dbReference>